<dbReference type="InterPro" id="IPR016161">
    <property type="entry name" value="Ald_DH/histidinol_DH"/>
</dbReference>
<dbReference type="InterPro" id="IPR016162">
    <property type="entry name" value="Ald_DH_N"/>
</dbReference>
<dbReference type="InterPro" id="IPR015590">
    <property type="entry name" value="Aldehyde_DH_dom"/>
</dbReference>
<dbReference type="PROSITE" id="PS00070">
    <property type="entry name" value="ALDEHYDE_DEHYDR_CYS"/>
    <property type="match status" value="1"/>
</dbReference>
<keyword evidence="3" id="KW-0520">NAD</keyword>
<keyword evidence="2 5" id="KW-0560">Oxidoreductase</keyword>
<dbReference type="PANTHER" id="PTHR42986:SF1">
    <property type="entry name" value="BENZALDEHYDE DEHYDROGENASE YFMT"/>
    <property type="match status" value="1"/>
</dbReference>
<accession>K7AG07</accession>
<evidence type="ECO:0000313" key="8">
    <source>
        <dbReference type="Proteomes" id="UP000006322"/>
    </source>
</evidence>
<dbReference type="PROSITE" id="PS00687">
    <property type="entry name" value="ALDEHYDE_DEHYDR_GLU"/>
    <property type="match status" value="1"/>
</dbReference>
<dbReference type="PANTHER" id="PTHR42986">
    <property type="entry name" value="BENZALDEHYDE DEHYDROGENASE YFMT"/>
    <property type="match status" value="1"/>
</dbReference>
<dbReference type="EC" id="1.2.1.3" evidence="7"/>
<dbReference type="SUPFAM" id="SSF53720">
    <property type="entry name" value="ALDH-like"/>
    <property type="match status" value="1"/>
</dbReference>
<name>K7AG07_9ALTE</name>
<dbReference type="STRING" id="1129793.GPLA_3326"/>
<dbReference type="InterPro" id="IPR029510">
    <property type="entry name" value="Ald_DH_CS_GLU"/>
</dbReference>
<dbReference type="OrthoDB" id="9812625at2"/>
<evidence type="ECO:0000256" key="1">
    <source>
        <dbReference type="ARBA" id="ARBA00009986"/>
    </source>
</evidence>
<comment type="similarity">
    <text evidence="1 5">Belongs to the aldehyde dehydrogenase family.</text>
</comment>
<proteinExistence type="inferred from homology"/>
<dbReference type="Gene3D" id="3.40.309.10">
    <property type="entry name" value="Aldehyde Dehydrogenase, Chain A, domain 2"/>
    <property type="match status" value="1"/>
</dbReference>
<dbReference type="AlphaFoldDB" id="K7AG07"/>
<dbReference type="InterPro" id="IPR016160">
    <property type="entry name" value="Ald_DH_CS_CYS"/>
</dbReference>
<gene>
    <name evidence="7" type="ORF">GPLA_3326</name>
</gene>
<protein>
    <submittedName>
        <fullName evidence="7">Aldehyde dehydrogenase</fullName>
        <ecNumber evidence="7">1.2.1.3</ecNumber>
    </submittedName>
</protein>
<evidence type="ECO:0000256" key="3">
    <source>
        <dbReference type="ARBA" id="ARBA00023027"/>
    </source>
</evidence>
<evidence type="ECO:0000313" key="7">
    <source>
        <dbReference type="EMBL" id="GAC34215.1"/>
    </source>
</evidence>
<evidence type="ECO:0000256" key="2">
    <source>
        <dbReference type="ARBA" id="ARBA00023002"/>
    </source>
</evidence>
<comment type="caution">
    <text evidence="7">The sequence shown here is derived from an EMBL/GenBank/DDBJ whole genome shotgun (WGS) entry which is preliminary data.</text>
</comment>
<reference evidence="8" key="1">
    <citation type="journal article" date="2014" name="Environ. Microbiol.">
        <title>Comparative genomics of the marine bacterial genus Glaciecola reveals the high degree of genomic diversity and genomic characteristic for cold adaptation.</title>
        <authorList>
            <person name="Qin Q.L."/>
            <person name="Xie B.B."/>
            <person name="Yu Y."/>
            <person name="Shu Y.L."/>
            <person name="Rong J.C."/>
            <person name="Zhang Y.J."/>
            <person name="Zhao D.L."/>
            <person name="Chen X.L."/>
            <person name="Zhang X.Y."/>
            <person name="Chen B."/>
            <person name="Zhou B.C."/>
            <person name="Zhang Y.Z."/>
        </authorList>
    </citation>
    <scope>NUCLEOTIDE SEQUENCE [LARGE SCALE GENOMIC DNA]</scope>
    <source>
        <strain evidence="8">LMG 21857</strain>
    </source>
</reference>
<sequence length="483" mass="51897">MAFCNTGNLGPNLDGIWIDNKPTAASDGGVLAVLNPLDDSLYRNVAESTVDDVNRAVESAHKAFQTYKHTTTKEREKMLCKAADLMEQYIDELKDILIDEGGSAYRKASFEAEKAVSFVRASAGMVRQMTGKTLPSDYPDKISMTIRAPRGVVAVITPFNVPLIKAARLCANALATGSTVVLLPSEHTPIVSLRFAEILAEAGFPSGTVNVVPGNGYKIGDALTTHKLIKTVTFTGSTVVGKHIQKLCAEQNKHVTLELGGKNPLVIMADANMKDAVQGALRGIFMHQGQACIGSSRIYVEKTIYPKFVEMYVGIASKIGMGDLRDPETIIGPIISDRQRDRIKQHIEDAVSKGAELATGGVWTGNRCAPTVLLNVTKEMDVCQQETFGPVVSIYPVDSFDEALSCANDTEYGLSAAIYTANLNNAMAFAKGIESGMVHINSPSISDEAHVPFGGIGDSGFGREGTEADLETFTDLKWVTIQS</sequence>
<organism evidence="7 8">
    <name type="scientific">Paraglaciecola polaris LMG 21857</name>
    <dbReference type="NCBI Taxonomy" id="1129793"/>
    <lineage>
        <taxon>Bacteria</taxon>
        <taxon>Pseudomonadati</taxon>
        <taxon>Pseudomonadota</taxon>
        <taxon>Gammaproteobacteria</taxon>
        <taxon>Alteromonadales</taxon>
        <taxon>Alteromonadaceae</taxon>
        <taxon>Paraglaciecola</taxon>
    </lineage>
</organism>
<feature type="domain" description="Aldehyde dehydrogenase" evidence="6">
    <location>
        <begin position="29"/>
        <end position="479"/>
    </location>
</feature>
<evidence type="ECO:0000259" key="6">
    <source>
        <dbReference type="Pfam" id="PF00171"/>
    </source>
</evidence>
<evidence type="ECO:0000256" key="5">
    <source>
        <dbReference type="RuleBase" id="RU003345"/>
    </source>
</evidence>
<dbReference type="Pfam" id="PF00171">
    <property type="entry name" value="Aldedh"/>
    <property type="match status" value="1"/>
</dbReference>
<keyword evidence="8" id="KW-1185">Reference proteome</keyword>
<dbReference type="InterPro" id="IPR016163">
    <property type="entry name" value="Ald_DH_C"/>
</dbReference>
<dbReference type="GO" id="GO:0004029">
    <property type="term" value="F:aldehyde dehydrogenase (NAD+) activity"/>
    <property type="evidence" value="ECO:0007669"/>
    <property type="project" value="UniProtKB-EC"/>
</dbReference>
<dbReference type="Gene3D" id="3.40.605.10">
    <property type="entry name" value="Aldehyde Dehydrogenase, Chain A, domain 1"/>
    <property type="match status" value="1"/>
</dbReference>
<dbReference type="EMBL" id="BAER01000096">
    <property type="protein sequence ID" value="GAC34215.1"/>
    <property type="molecule type" value="Genomic_DNA"/>
</dbReference>
<dbReference type="RefSeq" id="WP_007105981.1">
    <property type="nucleotide sequence ID" value="NZ_BAER01000096.1"/>
</dbReference>
<dbReference type="FunFam" id="3.40.605.10:FF:000007">
    <property type="entry name" value="NAD/NADP-dependent betaine aldehyde dehydrogenase"/>
    <property type="match status" value="1"/>
</dbReference>
<feature type="active site" evidence="4">
    <location>
        <position position="258"/>
    </location>
</feature>
<dbReference type="FunFam" id="3.40.309.10:FF:000009">
    <property type="entry name" value="Aldehyde dehydrogenase A"/>
    <property type="match status" value="1"/>
</dbReference>
<evidence type="ECO:0000256" key="4">
    <source>
        <dbReference type="PROSITE-ProRule" id="PRU10007"/>
    </source>
</evidence>
<dbReference type="Proteomes" id="UP000006322">
    <property type="component" value="Unassembled WGS sequence"/>
</dbReference>